<organism evidence="1 2">
    <name type="scientific">Candidatus Auribacter fodinae</name>
    <dbReference type="NCBI Taxonomy" id="2093366"/>
    <lineage>
        <taxon>Bacteria</taxon>
        <taxon>Pseudomonadati</taxon>
        <taxon>Candidatus Auribacterota</taxon>
        <taxon>Candidatus Auribacteria</taxon>
        <taxon>Candidatus Auribacterales</taxon>
        <taxon>Candidatus Auribacteraceae</taxon>
        <taxon>Candidatus Auribacter</taxon>
    </lineage>
</organism>
<proteinExistence type="predicted"/>
<evidence type="ECO:0000313" key="1">
    <source>
        <dbReference type="EMBL" id="RJP58313.1"/>
    </source>
</evidence>
<accession>A0A3A4R101</accession>
<evidence type="ECO:0000313" key="2">
    <source>
        <dbReference type="Proteomes" id="UP000266426"/>
    </source>
</evidence>
<name>A0A3A4R101_9BACT</name>
<protein>
    <submittedName>
        <fullName evidence="1">Uncharacterized protein</fullName>
    </submittedName>
</protein>
<comment type="caution">
    <text evidence="1">The sequence shown here is derived from an EMBL/GenBank/DDBJ whole genome shotgun (WGS) entry which is preliminary data.</text>
</comment>
<sequence>MNLNPNKIAVHYSVLKDYITGSINPEDRNAFEEMLFLQSQRELDLFRLIPAPEDSVIPKLSDSKCKRLKDVQARMDIHPSWDLTRSVLPTNEPQGSFWARAITRLCPGISVEELKIMFNLLESSYIMITTDYLLLETLARRHNAIHHACQLTLRTARQIRNADLAPPSTSREFIILRPAEYVSLSHNVHAQAM</sequence>
<dbReference type="EMBL" id="QZJZ01000068">
    <property type="protein sequence ID" value="RJP58313.1"/>
    <property type="molecule type" value="Genomic_DNA"/>
</dbReference>
<dbReference type="Proteomes" id="UP000266426">
    <property type="component" value="Unassembled WGS sequence"/>
</dbReference>
<gene>
    <name evidence="1" type="ORF">C4541_08335</name>
</gene>
<reference evidence="1 2" key="1">
    <citation type="journal article" date="2017" name="ISME J.">
        <title>Energy and carbon metabolisms in a deep terrestrial subsurface fluid microbial community.</title>
        <authorList>
            <person name="Momper L."/>
            <person name="Jungbluth S.P."/>
            <person name="Lee M.D."/>
            <person name="Amend J.P."/>
        </authorList>
    </citation>
    <scope>NUCLEOTIDE SEQUENCE [LARGE SCALE GENOMIC DNA]</scope>
    <source>
        <strain evidence="1">SURF_26</strain>
    </source>
</reference>
<dbReference type="AlphaFoldDB" id="A0A3A4R101"/>